<dbReference type="SUPFAM" id="SSF52540">
    <property type="entry name" value="P-loop containing nucleoside triphosphate hydrolases"/>
    <property type="match status" value="1"/>
</dbReference>
<gene>
    <name evidence="1" type="ORF">FZO89_13895</name>
</gene>
<dbReference type="AlphaFoldDB" id="A0A5D4XRD6"/>
<dbReference type="InterPro" id="IPR027417">
    <property type="entry name" value="P-loop_NTPase"/>
</dbReference>
<dbReference type="CDD" id="cd01029">
    <property type="entry name" value="TOPRIM_primases"/>
    <property type="match status" value="1"/>
</dbReference>
<organism evidence="1 2">
    <name type="scientific">Luteimonas viscosa</name>
    <dbReference type="NCBI Taxonomy" id="1132694"/>
    <lineage>
        <taxon>Bacteria</taxon>
        <taxon>Pseudomonadati</taxon>
        <taxon>Pseudomonadota</taxon>
        <taxon>Gammaproteobacteria</taxon>
        <taxon>Lysobacterales</taxon>
        <taxon>Lysobacteraceae</taxon>
        <taxon>Luteimonas</taxon>
    </lineage>
</organism>
<proteinExistence type="predicted"/>
<evidence type="ECO:0000313" key="1">
    <source>
        <dbReference type="EMBL" id="TYT27258.1"/>
    </source>
</evidence>
<dbReference type="EMBL" id="VTFT01000001">
    <property type="protein sequence ID" value="TYT27258.1"/>
    <property type="molecule type" value="Genomic_DNA"/>
</dbReference>
<dbReference type="Pfam" id="PF13481">
    <property type="entry name" value="AAA_25"/>
    <property type="match status" value="1"/>
</dbReference>
<dbReference type="Gene3D" id="3.40.1360.10">
    <property type="match status" value="1"/>
</dbReference>
<dbReference type="Gene3D" id="3.40.50.300">
    <property type="entry name" value="P-loop containing nucleotide triphosphate hydrolases"/>
    <property type="match status" value="1"/>
</dbReference>
<dbReference type="InterPro" id="IPR034154">
    <property type="entry name" value="TOPRIM_DnaG/twinkle"/>
</dbReference>
<dbReference type="RefSeq" id="WP_149103809.1">
    <property type="nucleotide sequence ID" value="NZ_VTFT01000001.1"/>
</dbReference>
<name>A0A5D4XRD6_9GAMM</name>
<accession>A0A5D4XRD6</accession>
<evidence type="ECO:0000313" key="2">
    <source>
        <dbReference type="Proteomes" id="UP000324973"/>
    </source>
</evidence>
<dbReference type="Proteomes" id="UP000324973">
    <property type="component" value="Unassembled WGS sequence"/>
</dbReference>
<reference evidence="1 2" key="1">
    <citation type="submission" date="2019-08" db="EMBL/GenBank/DDBJ databases">
        <title>Luteimonas viscosus sp. nov., isolated from soil of a sunflower field.</title>
        <authorList>
            <person name="Jianli Z."/>
            <person name="Ying Z."/>
        </authorList>
    </citation>
    <scope>NUCLEOTIDE SEQUENCE [LARGE SCALE GENOMIC DNA]</scope>
    <source>
        <strain evidence="1 2">XBU10</strain>
    </source>
</reference>
<keyword evidence="2" id="KW-1185">Reference proteome</keyword>
<sequence>MKADASPIRRVLAGLGVEYQQGRTQYSARCPAHKDGNASLAVSVDDSGTVALHCHAGCSIDAVCSALGMTTADLFPGKVATKPKAKAATKPRAKIPKPATVEPLTADQWAEAEQAAKSLYGSGFTGLKLVAVYPYRLANGQVHGWRARFIDKAGEKHIKPFHRNGQEWVPREPKPPRAGKPLYRLPEVLAAEGVIVVVEGEKCADALAVLGVAATTSGAAKSAAKADWSPLAGRACVIWPDNDDPGEQYAADVAKILQELGCDVRIIDVDALGLDEIGADAVDWLDANPTATAADMLALPTVAPKESGVQLLRASDIQPKAIDWAWQGYLARRMLTLIAGNGGTGKTTLALSLAATISRGGKWPDGTTAPVGNVIIWSGEDAIAEVLVPRLREAGADMARIHFVGNGDQVFDPATDMPALEHAACRITDLALVIVDPIVSMVQGDSHKNAEVRRGLQPLLNLAADTGAAVVGITHYAKNTAGRSTAERVIGSVAFNAVARVTLATAMGSDGEGRIVRAKNNVGLTGDGFAYSIAVVDREIAGQRSQVSKIEWGRPLYGFADELLGQIESKRQPKDEAAEWLAAMLHGGPVASKELKVKADADGIAWRTVERAKEALDVVAVRQGEPGKRGAGAWTWKLPSNKAIKA</sequence>
<dbReference type="OrthoDB" id="8905164at2"/>
<protein>
    <submittedName>
        <fullName evidence="1">AAA family ATPase</fullName>
    </submittedName>
</protein>
<comment type="caution">
    <text evidence="1">The sequence shown here is derived from an EMBL/GenBank/DDBJ whole genome shotgun (WGS) entry which is preliminary data.</text>
</comment>